<evidence type="ECO:0000259" key="1">
    <source>
        <dbReference type="PROSITE" id="PS51742"/>
    </source>
</evidence>
<dbReference type="PANTHER" id="PTHR34988">
    <property type="entry name" value="PROTEIN, PUTATIVE-RELATED"/>
    <property type="match status" value="1"/>
</dbReference>
<dbReference type="PROSITE" id="PS51742">
    <property type="entry name" value="PPC"/>
    <property type="match status" value="1"/>
</dbReference>
<proteinExistence type="predicted"/>
<feature type="domain" description="PPC" evidence="1">
    <location>
        <begin position="5"/>
        <end position="143"/>
    </location>
</feature>
<reference evidence="3" key="1">
    <citation type="journal article" date="2023" name="Arch. Microbiol.">
        <title>Desulfoferula mesophilus gen. nov. sp. nov., a mesophilic sulfate-reducing bacterium isolated from a brackish lake sediment.</title>
        <authorList>
            <person name="Watanabe T."/>
            <person name="Yabe T."/>
            <person name="Tsuji J.M."/>
            <person name="Fukui M."/>
        </authorList>
    </citation>
    <scope>NUCLEOTIDE SEQUENCE [LARGE SCALE GENOMIC DNA]</scope>
    <source>
        <strain evidence="3">12FAK</strain>
    </source>
</reference>
<dbReference type="Proteomes" id="UP001366166">
    <property type="component" value="Chromosome"/>
</dbReference>
<dbReference type="EMBL" id="AP028679">
    <property type="protein sequence ID" value="BEQ16703.1"/>
    <property type="molecule type" value="Genomic_DNA"/>
</dbReference>
<dbReference type="PIRSF" id="PIRSF016702">
    <property type="entry name" value="DNA_bp_PD1"/>
    <property type="match status" value="1"/>
</dbReference>
<name>A0AAU9EI14_9BACT</name>
<evidence type="ECO:0000313" key="2">
    <source>
        <dbReference type="EMBL" id="BEQ16703.1"/>
    </source>
</evidence>
<dbReference type="RefSeq" id="WP_338602914.1">
    <property type="nucleotide sequence ID" value="NZ_AP028679.1"/>
</dbReference>
<dbReference type="PANTHER" id="PTHR34988:SF1">
    <property type="entry name" value="DNA-BINDING PROTEIN"/>
    <property type="match status" value="1"/>
</dbReference>
<evidence type="ECO:0000313" key="3">
    <source>
        <dbReference type="Proteomes" id="UP001366166"/>
    </source>
</evidence>
<dbReference type="AlphaFoldDB" id="A0AAU9EI14"/>
<accession>A0AAU9EI14</accession>
<dbReference type="CDD" id="cd11378">
    <property type="entry name" value="DUF296"/>
    <property type="match status" value="1"/>
</dbReference>
<dbReference type="InterPro" id="IPR025707">
    <property type="entry name" value="DNA_bp_PD1"/>
</dbReference>
<protein>
    <recommendedName>
        <fullName evidence="1">PPC domain-containing protein</fullName>
    </recommendedName>
</protein>
<dbReference type="Gene3D" id="3.30.1330.80">
    <property type="entry name" value="Hypothetical protein, similar to alpha- acetolactate decarboxylase, domain 2"/>
    <property type="match status" value="1"/>
</dbReference>
<dbReference type="KEGG" id="dmp:FAK_37690"/>
<sequence>MLREVSAGKRFMGRLPQGADLLEALTQACVAQGITAGEVRAIGALTKAVLGYYNQQNREYEYVTLGSHLEIVSLIGDVSLKDGRPFVHAHVSLGDERGQLWGGHLAPGSEIFACEVMIVQYQSAEPFERAFDEGTGLLLWPME</sequence>
<dbReference type="InterPro" id="IPR005175">
    <property type="entry name" value="PPC_dom"/>
</dbReference>
<keyword evidence="3" id="KW-1185">Reference proteome</keyword>
<gene>
    <name evidence="2" type="ORF">FAK_37690</name>
</gene>
<dbReference type="SUPFAM" id="SSF117856">
    <property type="entry name" value="AF0104/ALDC/Ptd012-like"/>
    <property type="match status" value="1"/>
</dbReference>
<organism evidence="2 3">
    <name type="scientific">Desulfoferula mesophila</name>
    <dbReference type="NCBI Taxonomy" id="3058419"/>
    <lineage>
        <taxon>Bacteria</taxon>
        <taxon>Pseudomonadati</taxon>
        <taxon>Thermodesulfobacteriota</taxon>
        <taxon>Desulfarculia</taxon>
        <taxon>Desulfarculales</taxon>
        <taxon>Desulfarculaceae</taxon>
        <taxon>Desulfoferula</taxon>
    </lineage>
</organism>
<dbReference type="Pfam" id="PF03479">
    <property type="entry name" value="PCC"/>
    <property type="match status" value="1"/>
</dbReference>